<dbReference type="PANTHER" id="PTHR24292">
    <property type="entry name" value="CYTOCHROME P450"/>
    <property type="match status" value="1"/>
</dbReference>
<dbReference type="SUPFAM" id="SSF48264">
    <property type="entry name" value="Cytochrome P450"/>
    <property type="match status" value="1"/>
</dbReference>
<keyword evidence="10" id="KW-1185">Reference proteome</keyword>
<dbReference type="Gene3D" id="1.10.630.10">
    <property type="entry name" value="Cytochrome P450"/>
    <property type="match status" value="1"/>
</dbReference>
<name>A0AAW2ZLT1_9EUKA</name>
<dbReference type="InterPro" id="IPR002401">
    <property type="entry name" value="Cyt_P450_E_grp-I"/>
</dbReference>
<comment type="similarity">
    <text evidence="2">Belongs to the cytochrome P450 family.</text>
</comment>
<keyword evidence="5" id="KW-0560">Oxidoreductase</keyword>
<evidence type="ECO:0000256" key="8">
    <source>
        <dbReference type="PIRSR" id="PIRSR602401-1"/>
    </source>
</evidence>
<dbReference type="InterPro" id="IPR050476">
    <property type="entry name" value="Insect_CytP450_Detox"/>
</dbReference>
<evidence type="ECO:0000313" key="9">
    <source>
        <dbReference type="EMBL" id="KAL0489666.1"/>
    </source>
</evidence>
<keyword evidence="3 8" id="KW-0349">Heme</keyword>
<dbReference type="PANTHER" id="PTHR24292:SF54">
    <property type="entry name" value="CYP9F3-RELATED"/>
    <property type="match status" value="1"/>
</dbReference>
<evidence type="ECO:0000256" key="3">
    <source>
        <dbReference type="ARBA" id="ARBA00022617"/>
    </source>
</evidence>
<dbReference type="InterPro" id="IPR001128">
    <property type="entry name" value="Cyt_P450"/>
</dbReference>
<comment type="cofactor">
    <cofactor evidence="1 8">
        <name>heme</name>
        <dbReference type="ChEBI" id="CHEBI:30413"/>
    </cofactor>
</comment>
<proteinExistence type="inferred from homology"/>
<dbReference type="PRINTS" id="PR00463">
    <property type="entry name" value="EP450I"/>
</dbReference>
<evidence type="ECO:0000256" key="1">
    <source>
        <dbReference type="ARBA" id="ARBA00001971"/>
    </source>
</evidence>
<keyword evidence="7" id="KW-0503">Monooxygenase</keyword>
<comment type="caution">
    <text evidence="9">The sequence shown here is derived from an EMBL/GenBank/DDBJ whole genome shotgun (WGS) entry which is preliminary data.</text>
</comment>
<dbReference type="GO" id="GO:0020037">
    <property type="term" value="F:heme binding"/>
    <property type="evidence" value="ECO:0007669"/>
    <property type="project" value="InterPro"/>
</dbReference>
<dbReference type="GO" id="GO:0005506">
    <property type="term" value="F:iron ion binding"/>
    <property type="evidence" value="ECO:0007669"/>
    <property type="project" value="InterPro"/>
</dbReference>
<evidence type="ECO:0000256" key="7">
    <source>
        <dbReference type="ARBA" id="ARBA00023033"/>
    </source>
</evidence>
<dbReference type="AlphaFoldDB" id="A0AAW2ZLT1"/>
<dbReference type="GO" id="GO:0016705">
    <property type="term" value="F:oxidoreductase activity, acting on paired donors, with incorporation or reduction of molecular oxygen"/>
    <property type="evidence" value="ECO:0007669"/>
    <property type="project" value="InterPro"/>
</dbReference>
<dbReference type="InterPro" id="IPR036396">
    <property type="entry name" value="Cyt_P450_sf"/>
</dbReference>
<gene>
    <name evidence="9" type="ORF">AKO1_010515</name>
</gene>
<feature type="binding site" description="axial binding residue" evidence="8">
    <location>
        <position position="432"/>
    </location>
    <ligand>
        <name>heme</name>
        <dbReference type="ChEBI" id="CHEBI:30413"/>
    </ligand>
    <ligandPart>
        <name>Fe</name>
        <dbReference type="ChEBI" id="CHEBI:18248"/>
    </ligandPart>
</feature>
<organism evidence="9 10">
    <name type="scientific">Acrasis kona</name>
    <dbReference type="NCBI Taxonomy" id="1008807"/>
    <lineage>
        <taxon>Eukaryota</taxon>
        <taxon>Discoba</taxon>
        <taxon>Heterolobosea</taxon>
        <taxon>Tetramitia</taxon>
        <taxon>Eutetramitia</taxon>
        <taxon>Acrasidae</taxon>
        <taxon>Acrasis</taxon>
    </lineage>
</organism>
<dbReference type="GO" id="GO:0004497">
    <property type="term" value="F:monooxygenase activity"/>
    <property type="evidence" value="ECO:0007669"/>
    <property type="project" value="UniProtKB-KW"/>
</dbReference>
<dbReference type="Pfam" id="PF00067">
    <property type="entry name" value="p450"/>
    <property type="match status" value="1"/>
</dbReference>
<sequence>MWTVIAFAVIIYVILWLIVLKYRKPYENIPGVSQLMPDFGKMIPYINPYTLKKIVGHGCHNSAYQLMRKLKTNVMRVTTWTQTQIFISDAEVLKEIFLKNPENFPKPQQSYKPLLLYGDNIVNSNFDVWRKHRNICQPAFHENHMRFLAEQTVISTNTLLNFWGKRGDAFDIDVETDLTNITLDVIGKVNFGYNLNVFGEDTFDASKHKMSFKNALITTVNLGLLVKGILPEWTHFAFPTVVTAYEETKSYIKDLIDSRLNSSEQKYDLLSLLIEGNIRNGELSNEDVLADSFIFLFAGHETSATTLMWCLYELAIKQRVQQKLFDEVDSILKNKDPVYEDYEKLLYLNSVVNETLRLHSAVAMIPKENLKPFKIGKHYVPAKTTLLVNVFAVHNDEKYWPNPSEFRPERFLDGTKIAPCTYLPFSFGLRKCKNATCRRQLILLGIGNKFSLVETCMILAMIVQKYEIHISKQETRVFSDEKPIDNYVVVTVKPKDLKIELRRRK</sequence>
<dbReference type="PRINTS" id="PR00385">
    <property type="entry name" value="P450"/>
</dbReference>
<evidence type="ECO:0000256" key="4">
    <source>
        <dbReference type="ARBA" id="ARBA00022723"/>
    </source>
</evidence>
<evidence type="ECO:0000256" key="2">
    <source>
        <dbReference type="ARBA" id="ARBA00010617"/>
    </source>
</evidence>
<keyword evidence="6 8" id="KW-0408">Iron</keyword>
<dbReference type="Proteomes" id="UP001431209">
    <property type="component" value="Unassembled WGS sequence"/>
</dbReference>
<evidence type="ECO:0000256" key="5">
    <source>
        <dbReference type="ARBA" id="ARBA00023002"/>
    </source>
</evidence>
<dbReference type="EMBL" id="JAOPGA020001585">
    <property type="protein sequence ID" value="KAL0489666.1"/>
    <property type="molecule type" value="Genomic_DNA"/>
</dbReference>
<evidence type="ECO:0000256" key="6">
    <source>
        <dbReference type="ARBA" id="ARBA00023004"/>
    </source>
</evidence>
<reference evidence="9 10" key="1">
    <citation type="submission" date="2024-03" db="EMBL/GenBank/DDBJ databases">
        <title>The Acrasis kona genome and developmental transcriptomes reveal deep origins of eukaryotic multicellular pathways.</title>
        <authorList>
            <person name="Sheikh S."/>
            <person name="Fu C.-J."/>
            <person name="Brown M.W."/>
            <person name="Baldauf S.L."/>
        </authorList>
    </citation>
    <scope>NUCLEOTIDE SEQUENCE [LARGE SCALE GENOMIC DNA]</scope>
    <source>
        <strain evidence="9 10">ATCC MYA-3509</strain>
    </source>
</reference>
<keyword evidence="4 8" id="KW-0479">Metal-binding</keyword>
<protein>
    <submittedName>
        <fullName evidence="9">Cytochrome P450</fullName>
    </submittedName>
</protein>
<accession>A0AAW2ZLT1</accession>
<evidence type="ECO:0000313" key="10">
    <source>
        <dbReference type="Proteomes" id="UP001431209"/>
    </source>
</evidence>